<evidence type="ECO:0000313" key="4">
    <source>
        <dbReference type="Proteomes" id="UP001295684"/>
    </source>
</evidence>
<evidence type="ECO:0000313" key="3">
    <source>
        <dbReference type="EMBL" id="CAI2382915.1"/>
    </source>
</evidence>
<gene>
    <name evidence="3" type="ORF">ECRASSUSDP1_LOCUS24405</name>
</gene>
<feature type="region of interest" description="Disordered" evidence="2">
    <location>
        <begin position="1"/>
        <end position="27"/>
    </location>
</feature>
<dbReference type="PANTHER" id="PTHR40515">
    <property type="entry name" value="CILIA- AND FLAGELLA-ASSOCIATED PROTEIN 157"/>
    <property type="match status" value="1"/>
</dbReference>
<feature type="compositionally biased region" description="Polar residues" evidence="2">
    <location>
        <begin position="8"/>
        <end position="19"/>
    </location>
</feature>
<comment type="caution">
    <text evidence="3">The sequence shown here is derived from an EMBL/GenBank/DDBJ whole genome shotgun (WGS) entry which is preliminary data.</text>
</comment>
<accession>A0AAD1Y2S2</accession>
<dbReference type="EMBL" id="CAMPGE010025130">
    <property type="protein sequence ID" value="CAI2382915.1"/>
    <property type="molecule type" value="Genomic_DNA"/>
</dbReference>
<evidence type="ECO:0000256" key="2">
    <source>
        <dbReference type="SAM" id="MobiDB-lite"/>
    </source>
</evidence>
<keyword evidence="1" id="KW-0175">Coiled coil</keyword>
<dbReference type="PANTHER" id="PTHR40515:SF1">
    <property type="entry name" value="CILIA- AND FLAGELLA-ASSOCIATED PROTEIN 157"/>
    <property type="match status" value="1"/>
</dbReference>
<keyword evidence="4" id="KW-1185">Reference proteome</keyword>
<protein>
    <submittedName>
        <fullName evidence="3">Uncharacterized protein</fullName>
    </submittedName>
</protein>
<feature type="coiled-coil region" evidence="1">
    <location>
        <begin position="117"/>
        <end position="158"/>
    </location>
</feature>
<dbReference type="AlphaFoldDB" id="A0AAD1Y2S2"/>
<proteinExistence type="predicted"/>
<reference evidence="3" key="1">
    <citation type="submission" date="2023-07" db="EMBL/GenBank/DDBJ databases">
        <authorList>
            <consortium name="AG Swart"/>
            <person name="Singh M."/>
            <person name="Singh A."/>
            <person name="Seah K."/>
            <person name="Emmerich C."/>
        </authorList>
    </citation>
    <scope>NUCLEOTIDE SEQUENCE</scope>
    <source>
        <strain evidence="3">DP1</strain>
    </source>
</reference>
<dbReference type="Proteomes" id="UP001295684">
    <property type="component" value="Unassembled WGS sequence"/>
</dbReference>
<organism evidence="3 4">
    <name type="scientific">Euplotes crassus</name>
    <dbReference type="NCBI Taxonomy" id="5936"/>
    <lineage>
        <taxon>Eukaryota</taxon>
        <taxon>Sar</taxon>
        <taxon>Alveolata</taxon>
        <taxon>Ciliophora</taxon>
        <taxon>Intramacronucleata</taxon>
        <taxon>Spirotrichea</taxon>
        <taxon>Hypotrichia</taxon>
        <taxon>Euplotida</taxon>
        <taxon>Euplotidae</taxon>
        <taxon>Moneuplotes</taxon>
    </lineage>
</organism>
<sequence length="163" mass="19091">MPPKGAESLSSLNQSSKFQSPPKHKKDFYLDTGTFLTEGEKHEETGNIKLLSGFPNANYINETYSEITGCLDTLNQRIKTVVDSNQDVFISAYKDSMNKMNSELKDIKYRMSSDKMKEKQEQKLKLVEKERDWFRDEALRLNRKCKKLEEEIKRVKSYYNSKK</sequence>
<evidence type="ECO:0000256" key="1">
    <source>
        <dbReference type="SAM" id="Coils"/>
    </source>
</evidence>
<name>A0AAD1Y2S2_EUPCR</name>